<feature type="compositionally biased region" description="Low complexity" evidence="1">
    <location>
        <begin position="249"/>
        <end position="260"/>
    </location>
</feature>
<dbReference type="PANTHER" id="PTHR28155:SF1">
    <property type="entry name" value="DNA-DIRECTED RNA POLYMERASE I SUBUNIT RPA34.5-DOMAIN-CONTAINING PROTEIN"/>
    <property type="match status" value="1"/>
</dbReference>
<feature type="compositionally biased region" description="Low complexity" evidence="1">
    <location>
        <begin position="516"/>
        <end position="526"/>
    </location>
</feature>
<dbReference type="RefSeq" id="XP_044722140.1">
    <property type="nucleotide sequence ID" value="XM_044863526.1"/>
</dbReference>
<dbReference type="Gene3D" id="6.20.250.70">
    <property type="match status" value="1"/>
</dbReference>
<evidence type="ECO:0000256" key="1">
    <source>
        <dbReference type="SAM" id="MobiDB-lite"/>
    </source>
</evidence>
<gene>
    <name evidence="2" type="ORF">HRG_05055</name>
</gene>
<dbReference type="AlphaFoldDB" id="A0A9P8N114"/>
<feature type="compositionally biased region" description="Basic and acidic residues" evidence="1">
    <location>
        <begin position="1"/>
        <end position="18"/>
    </location>
</feature>
<dbReference type="Pfam" id="PF08208">
    <property type="entry name" value="RNA_polI_A34"/>
    <property type="match status" value="1"/>
</dbReference>
<comment type="caution">
    <text evidence="2">The sequence shown here is derived from an EMBL/GenBank/DDBJ whole genome shotgun (WGS) entry which is preliminary data.</text>
</comment>
<dbReference type="EMBL" id="JAIZPD010000004">
    <property type="protein sequence ID" value="KAH0964627.1"/>
    <property type="molecule type" value="Genomic_DNA"/>
</dbReference>
<feature type="compositionally biased region" description="Low complexity" evidence="1">
    <location>
        <begin position="654"/>
        <end position="663"/>
    </location>
</feature>
<keyword evidence="2" id="KW-0804">Transcription</keyword>
<dbReference type="Proteomes" id="UP000824596">
    <property type="component" value="Unassembled WGS sequence"/>
</dbReference>
<protein>
    <submittedName>
        <fullName evidence="2">DNA-directed RNA polymerase I subunit RPA34.5 domain-containing protein</fullName>
    </submittedName>
</protein>
<dbReference type="GO" id="GO:0000428">
    <property type="term" value="C:DNA-directed RNA polymerase complex"/>
    <property type="evidence" value="ECO:0007669"/>
    <property type="project" value="UniProtKB-KW"/>
</dbReference>
<feature type="region of interest" description="Disordered" evidence="1">
    <location>
        <begin position="1"/>
        <end position="302"/>
    </location>
</feature>
<evidence type="ECO:0000313" key="3">
    <source>
        <dbReference type="Proteomes" id="UP000824596"/>
    </source>
</evidence>
<feature type="compositionally biased region" description="Acidic residues" evidence="1">
    <location>
        <begin position="186"/>
        <end position="201"/>
    </location>
</feature>
<evidence type="ECO:0000313" key="2">
    <source>
        <dbReference type="EMBL" id="KAH0964627.1"/>
    </source>
</evidence>
<dbReference type="GeneID" id="68354184"/>
<dbReference type="InterPro" id="IPR053263">
    <property type="entry name" value="Euk_RPA34_RNAP_subunit"/>
</dbReference>
<feature type="compositionally biased region" description="Low complexity" evidence="1">
    <location>
        <begin position="574"/>
        <end position="589"/>
    </location>
</feature>
<dbReference type="OrthoDB" id="76224at2759"/>
<proteinExistence type="predicted"/>
<dbReference type="InterPro" id="IPR013240">
    <property type="entry name" value="DNA-dir_RNA_pol1_su_RPA34"/>
</dbReference>
<feature type="compositionally biased region" description="Acidic residues" evidence="1">
    <location>
        <begin position="54"/>
        <end position="74"/>
    </location>
</feature>
<keyword evidence="3" id="KW-1185">Reference proteome</keyword>
<organism evidence="2 3">
    <name type="scientific">Hirsutella rhossiliensis</name>
    <dbReference type="NCBI Taxonomy" id="111463"/>
    <lineage>
        <taxon>Eukaryota</taxon>
        <taxon>Fungi</taxon>
        <taxon>Dikarya</taxon>
        <taxon>Ascomycota</taxon>
        <taxon>Pezizomycotina</taxon>
        <taxon>Sordariomycetes</taxon>
        <taxon>Hypocreomycetidae</taxon>
        <taxon>Hypocreales</taxon>
        <taxon>Ophiocordycipitaceae</taxon>
        <taxon>Hirsutella</taxon>
    </lineage>
</organism>
<reference evidence="2" key="1">
    <citation type="submission" date="2021-09" db="EMBL/GenBank/DDBJ databases">
        <title>A high-quality genome of the endoparasitic fungus Hirsutella rhossiliensis with a comparison of Hirsutella genomes reveals transposable elements contributing to genome size variation.</title>
        <authorList>
            <person name="Lin R."/>
            <person name="Jiao Y."/>
            <person name="Sun X."/>
            <person name="Ling J."/>
            <person name="Xie B."/>
            <person name="Cheng X."/>
        </authorList>
    </citation>
    <scope>NUCLEOTIDE SEQUENCE</scope>
    <source>
        <strain evidence="2">HR02</strain>
    </source>
</reference>
<feature type="compositionally biased region" description="Low complexity" evidence="1">
    <location>
        <begin position="603"/>
        <end position="614"/>
    </location>
</feature>
<accession>A0A9P8N114</accession>
<feature type="region of interest" description="Disordered" evidence="1">
    <location>
        <begin position="403"/>
        <end position="691"/>
    </location>
</feature>
<keyword evidence="2" id="KW-0240">DNA-directed RNA polymerase</keyword>
<feature type="compositionally biased region" description="Basic and acidic residues" evidence="1">
    <location>
        <begin position="105"/>
        <end position="119"/>
    </location>
</feature>
<sequence>MAPKEPFKVHSLSKHIENTNRGLSADAQYNRRPLGRPAPAIKQEPGAINKSIFGDDDDSDDDSSDSDSSGDEGGADFLRKLSQPATKAAAASKRPSNKLEIADSDAERNNRAKLVKPDPDSSDDSTSDSESDESPKPKANANGVTAKKAPSSSDSTSDSDSSDENETGNAEKPAVAKQSESTSDSETSDSDSDESEPESDAGETSAKTKPVVNGNSPQSSSSSEEDNSSDESESKDGKPAKPAPKQTGSSPSRSPASSAESDQEMADESIHMEDRQPGGQIAPPSVISPDFVLRKSGDGTSGQDVARICSQASMQGKQFWYFTVPSGVPISVVQNIEIPMDASQRGDRAFTHGGQDFGISFDNMAPKSSIQIMIPSADGSHYQAASQQIDQIMQVRRITQLGADGSTVGPSENNAPRPQPKGLKARFKPIGVDTPMGKIGMDSGSGGEDCEMADAPALPTAPQVPPDMSTPKAQSDKPTPKSKKGKRKEAAVEASQQAAVPRSGKRKQPSSEDEAAAAASQLMEESQTAESKTKKPKTARDGSPDLGSEPPLSATSKAKQTPVMPPTIPAPTYSLSGLGSAPAAASSPLTGKAKKSRKAKGEQPVPSSSQSLPPVKKDTPPKVSPVPIPLPAVAAPVGKDVKKGKRGKDSAGNAAGTSSSQQTSPPPSAQASGKKKKKQTAVRAPESKAPA</sequence>
<dbReference type="PANTHER" id="PTHR28155">
    <property type="entry name" value="ACR243WP"/>
    <property type="match status" value="1"/>
</dbReference>
<feature type="compositionally biased region" description="Acidic residues" evidence="1">
    <location>
        <begin position="120"/>
        <end position="132"/>
    </location>
</feature>
<name>A0A9P8N114_9HYPO</name>
<dbReference type="GO" id="GO:0006360">
    <property type="term" value="P:transcription by RNA polymerase I"/>
    <property type="evidence" value="ECO:0007669"/>
    <property type="project" value="InterPro"/>
</dbReference>